<protein>
    <recommendedName>
        <fullName evidence="3">Glycosyltransferase 2-like domain-containing protein</fullName>
    </recommendedName>
</protein>
<accession>A0A0D2I379</accession>
<organism evidence="1 2">
    <name type="scientific">candidate division TM6 bacterium JCVI TM6SC1</name>
    <dbReference type="NCBI Taxonomy" id="1306947"/>
    <lineage>
        <taxon>Bacteria</taxon>
        <taxon>Candidatus Babelota</taxon>
        <taxon>Vermiphilus</taxon>
    </lineage>
</organism>
<dbReference type="AlphaFoldDB" id="A0A0D2I379"/>
<proteinExistence type="predicted"/>
<keyword evidence="2" id="KW-1185">Reference proteome</keyword>
<sequence length="310" mass="35809">MNKQFLLLYFTTLIMSHGIDGKVRLFTYAYNRPDFIEIQDKLFKKFVLDDYEFIVFDDAPNQQMSQQIASTCAKLGIECVRFDQALHARPYLPRIPGDHAPTPSVRHAEIAQYSLDTYGIGHNDIVAIIDADMFLVKPFSFREYVKECPLAGYIKGDRIKFLWLGLIVMDMPHLPDPQDLSVNLGTIDGEWVDSGGHLHYYMRNHPEIKVKHIDAINLNAVSQDLPAQFLLMGPYHTMEERFNSMMLKSLGLDEEQINFVRAGPINIQFFANAHFLHYMTASNWDHKNDMWHARKTMLFDQYINTIIAAS</sequence>
<evidence type="ECO:0008006" key="3">
    <source>
        <dbReference type="Google" id="ProtNLM"/>
    </source>
</evidence>
<dbReference type="eggNOG" id="ENOG50332UG">
    <property type="taxonomic scope" value="Bacteria"/>
</dbReference>
<dbReference type="EMBL" id="ARQD01000001">
    <property type="protein sequence ID" value="KIX85620.1"/>
    <property type="molecule type" value="Genomic_DNA"/>
</dbReference>
<evidence type="ECO:0000313" key="1">
    <source>
        <dbReference type="EMBL" id="KIX85620.1"/>
    </source>
</evidence>
<name>A0A0D2I379_9BACT</name>
<comment type="caution">
    <text evidence="1">The sequence shown here is derived from an EMBL/GenBank/DDBJ whole genome shotgun (WGS) entry which is preliminary data.</text>
</comment>
<dbReference type="Proteomes" id="UP000032214">
    <property type="component" value="Unassembled WGS sequence"/>
</dbReference>
<gene>
    <name evidence="1" type="ORF">J120_01560</name>
</gene>
<evidence type="ECO:0000313" key="2">
    <source>
        <dbReference type="Proteomes" id="UP000032214"/>
    </source>
</evidence>
<reference evidence="1 2" key="1">
    <citation type="journal article" date="2013" name="Proc. Natl. Acad. Sci. U.S.A.">
        <title>Candidate phylum TM6 genome recovered from a hospital sink biofilm provides genomic insights into this uncultivated phylum.</title>
        <authorList>
            <person name="McLean J.S."/>
            <person name="Lombardo M.J."/>
            <person name="Badger J.H."/>
            <person name="Edlund A."/>
            <person name="Novotny M."/>
            <person name="Yee-Greenbaum J."/>
            <person name="Vyahhi N."/>
            <person name="Hall A.P."/>
            <person name="Yang Y."/>
            <person name="Dupont C.L."/>
            <person name="Ziegler M.G."/>
            <person name="Chitsaz H."/>
            <person name="Allen A.E."/>
            <person name="Yooseph S."/>
            <person name="Tesler G."/>
            <person name="Pevzner P.A."/>
            <person name="Friedman R.M."/>
            <person name="Nealson K.H."/>
            <person name="Venter J.C."/>
            <person name="Lasken R.S."/>
        </authorList>
    </citation>
    <scope>NUCLEOTIDE SEQUENCE [LARGE SCALE GENOMIC DNA]</scope>
    <source>
        <strain evidence="1 2">TM6SC1</strain>
    </source>
</reference>